<dbReference type="NCBIfam" id="NF002303">
    <property type="entry name" value="PRK01222.2-3"/>
    <property type="match status" value="1"/>
</dbReference>
<gene>
    <name evidence="9 11" type="primary">trpF</name>
    <name evidence="11" type="ordered locus">G5S_1085</name>
</gene>
<dbReference type="GO" id="GO:0000162">
    <property type="term" value="P:L-tryptophan biosynthetic process"/>
    <property type="evidence" value="ECO:0007669"/>
    <property type="project" value="UniProtKB-UniRule"/>
</dbReference>
<sequence length="207" mass="22704">MKVKICGITHPEDAQYAARQGAAYIGMIFSERSRRRVSLEEAKKISESARECGAEPVGVFLEHTQEQIFCICEDVGIDVVQLHGSEAKRALKELLRREYKIIYAVTVGENGGLQHKYPLPASVISLYDTAGGGTGIPFCWEAFSPPSDTFWMLAGGLNPGNIKKAITVLRPGGVDVATGVEIPKTTRKDPELVKLFIQEANNIEEKI</sequence>
<dbReference type="EC" id="5.3.1.24" evidence="3 9"/>
<accession>A0AA34RE05</accession>
<dbReference type="InterPro" id="IPR001240">
    <property type="entry name" value="PRAI_dom"/>
</dbReference>
<comment type="pathway">
    <text evidence="2 9">Amino-acid biosynthesis; L-tryptophan biosynthesis; L-tryptophan from chorismate: step 3/5.</text>
</comment>
<evidence type="ECO:0000256" key="6">
    <source>
        <dbReference type="ARBA" id="ARBA00022822"/>
    </source>
</evidence>
<dbReference type="GO" id="GO:0004640">
    <property type="term" value="F:phosphoribosylanthranilate isomerase activity"/>
    <property type="evidence" value="ECO:0007669"/>
    <property type="project" value="UniProtKB-UniRule"/>
</dbReference>
<keyword evidence="7 9" id="KW-0057">Aromatic amino acid biosynthesis</keyword>
<keyword evidence="5 9" id="KW-0028">Amino-acid biosynthesis</keyword>
<protein>
    <recommendedName>
        <fullName evidence="4 9">N-(5'-phosphoribosyl)anthranilate isomerase</fullName>
        <shortName evidence="9">PRAI</shortName>
        <ecNumber evidence="3 9">5.3.1.24</ecNumber>
    </recommendedName>
</protein>
<proteinExistence type="inferred from homology"/>
<dbReference type="Pfam" id="PF00697">
    <property type="entry name" value="PRAI"/>
    <property type="match status" value="1"/>
</dbReference>
<comment type="catalytic activity">
    <reaction evidence="1 9">
        <text>N-(5-phospho-beta-D-ribosyl)anthranilate = 1-(2-carboxyphenylamino)-1-deoxy-D-ribulose 5-phosphate</text>
        <dbReference type="Rhea" id="RHEA:21540"/>
        <dbReference type="ChEBI" id="CHEBI:18277"/>
        <dbReference type="ChEBI" id="CHEBI:58613"/>
        <dbReference type="EC" id="5.3.1.24"/>
    </reaction>
</comment>
<dbReference type="InterPro" id="IPR044643">
    <property type="entry name" value="TrpF_fam"/>
</dbReference>
<dbReference type="AlphaFoldDB" id="A0AA34RE05"/>
<evidence type="ECO:0000256" key="3">
    <source>
        <dbReference type="ARBA" id="ARBA00012572"/>
    </source>
</evidence>
<dbReference type="SUPFAM" id="SSF51366">
    <property type="entry name" value="Ribulose-phoshate binding barrel"/>
    <property type="match status" value="1"/>
</dbReference>
<dbReference type="Gene3D" id="3.20.20.70">
    <property type="entry name" value="Aldolase class I"/>
    <property type="match status" value="1"/>
</dbReference>
<keyword evidence="6 9" id="KW-0822">Tryptophan biosynthesis</keyword>
<evidence type="ECO:0000256" key="8">
    <source>
        <dbReference type="ARBA" id="ARBA00023235"/>
    </source>
</evidence>
<dbReference type="Proteomes" id="UP000008305">
    <property type="component" value="Chromosome"/>
</dbReference>
<organism evidence="11 12">
    <name type="scientific">Chlamydia pecorum (strain ATCC VR-628 / DSM 29919 / E58)</name>
    <name type="common">Chlamydophila pecorum</name>
    <dbReference type="NCBI Taxonomy" id="331635"/>
    <lineage>
        <taxon>Bacteria</taxon>
        <taxon>Pseudomonadati</taxon>
        <taxon>Chlamydiota</taxon>
        <taxon>Chlamydiia</taxon>
        <taxon>Chlamydiales</taxon>
        <taxon>Chlamydiaceae</taxon>
        <taxon>Chlamydia/Chlamydophila group</taxon>
        <taxon>Chlamydia</taxon>
    </lineage>
</organism>
<dbReference type="KEGG" id="cpm:G5S_1085"/>
<evidence type="ECO:0000256" key="9">
    <source>
        <dbReference type="HAMAP-Rule" id="MF_00135"/>
    </source>
</evidence>
<dbReference type="InterPro" id="IPR013785">
    <property type="entry name" value="Aldolase_TIM"/>
</dbReference>
<dbReference type="EMBL" id="CP002608">
    <property type="protein sequence ID" value="AEB41998.1"/>
    <property type="molecule type" value="Genomic_DNA"/>
</dbReference>
<dbReference type="InterPro" id="IPR011060">
    <property type="entry name" value="RibuloseP-bd_barrel"/>
</dbReference>
<evidence type="ECO:0000313" key="12">
    <source>
        <dbReference type="Proteomes" id="UP000008305"/>
    </source>
</evidence>
<evidence type="ECO:0000256" key="1">
    <source>
        <dbReference type="ARBA" id="ARBA00001164"/>
    </source>
</evidence>
<evidence type="ECO:0000313" key="11">
    <source>
        <dbReference type="EMBL" id="AEB41998.1"/>
    </source>
</evidence>
<evidence type="ECO:0000256" key="2">
    <source>
        <dbReference type="ARBA" id="ARBA00004664"/>
    </source>
</evidence>
<reference evidence="11 12" key="1">
    <citation type="journal article" date="2011" name="J. Bacteriol.">
        <title>Genome sequence of the obligate intracellular animal pathogen Chlamydia pecorum E58.</title>
        <authorList>
            <person name="Mojica S."/>
            <person name="Huot Creasy H."/>
            <person name="Daugherty S."/>
            <person name="Read T.D."/>
            <person name="Kim T."/>
            <person name="Kaltenboeck B."/>
            <person name="Bavoil P."/>
            <person name="Myers G.S."/>
        </authorList>
    </citation>
    <scope>NUCLEOTIDE SEQUENCE [LARGE SCALE GENOMIC DNA]</scope>
    <source>
        <strain evidence="11 12">E58</strain>
    </source>
</reference>
<comment type="similarity">
    <text evidence="9">Belongs to the TrpF family.</text>
</comment>
<evidence type="ECO:0000256" key="5">
    <source>
        <dbReference type="ARBA" id="ARBA00022605"/>
    </source>
</evidence>
<dbReference type="RefSeq" id="WP_013713076.1">
    <property type="nucleotide sequence ID" value="NC_015408.1"/>
</dbReference>
<evidence type="ECO:0000259" key="10">
    <source>
        <dbReference type="Pfam" id="PF00697"/>
    </source>
</evidence>
<keyword evidence="8 9" id="KW-0413">Isomerase</keyword>
<dbReference type="PANTHER" id="PTHR42894">
    <property type="entry name" value="N-(5'-PHOSPHORIBOSYL)ANTHRANILATE ISOMERASE"/>
    <property type="match status" value="1"/>
</dbReference>
<dbReference type="HAMAP" id="MF_00135">
    <property type="entry name" value="PRAI"/>
    <property type="match status" value="1"/>
</dbReference>
<dbReference type="CDD" id="cd00405">
    <property type="entry name" value="PRAI"/>
    <property type="match status" value="1"/>
</dbReference>
<evidence type="ECO:0000256" key="4">
    <source>
        <dbReference type="ARBA" id="ARBA00022272"/>
    </source>
</evidence>
<dbReference type="PANTHER" id="PTHR42894:SF1">
    <property type="entry name" value="N-(5'-PHOSPHORIBOSYL)ANTHRANILATE ISOMERASE"/>
    <property type="match status" value="1"/>
</dbReference>
<evidence type="ECO:0000256" key="7">
    <source>
        <dbReference type="ARBA" id="ARBA00023141"/>
    </source>
</evidence>
<feature type="domain" description="N-(5'phosphoribosyl) anthranilate isomerase (PRAI)" evidence="10">
    <location>
        <begin position="3"/>
        <end position="198"/>
    </location>
</feature>
<name>A0AA34RE05_CHLPE</name>
<keyword evidence="12" id="KW-1185">Reference proteome</keyword>